<evidence type="ECO:0000256" key="1">
    <source>
        <dbReference type="SAM" id="Phobius"/>
    </source>
</evidence>
<reference evidence="2" key="2">
    <citation type="submission" date="2023-03" db="EMBL/GenBank/DDBJ databases">
        <authorList>
            <person name="Zhang Z."/>
        </authorList>
    </citation>
    <scope>NUCLEOTIDE SEQUENCE</scope>
    <source>
        <strain evidence="2">DSA</strain>
    </source>
</reference>
<comment type="caution">
    <text evidence="2">The sequence shown here is derived from an EMBL/GenBank/DDBJ whole genome shotgun (WGS) entry which is preliminary data.</text>
</comment>
<evidence type="ECO:0008006" key="4">
    <source>
        <dbReference type="Google" id="ProtNLM"/>
    </source>
</evidence>
<name>A0AAW7Z8H7_9FIRM</name>
<gene>
    <name evidence="2" type="ORF">P6N53_02540</name>
</gene>
<protein>
    <recommendedName>
        <fullName evidence="4">Tail tape measure protein</fullName>
    </recommendedName>
</protein>
<dbReference type="Proteomes" id="UP001172911">
    <property type="component" value="Unassembled WGS sequence"/>
</dbReference>
<feature type="transmembrane region" description="Helical" evidence="1">
    <location>
        <begin position="364"/>
        <end position="383"/>
    </location>
</feature>
<accession>A0AAW7Z8H7</accession>
<dbReference type="EMBL" id="JARPTC010000003">
    <property type="protein sequence ID" value="MDO7786098.1"/>
    <property type="molecule type" value="Genomic_DNA"/>
</dbReference>
<proteinExistence type="predicted"/>
<reference evidence="2" key="1">
    <citation type="journal article" date="2023" name="J. Hazard. Mater.">
        <title>Anaerobic biodegradation of pyrene and benzo[a]pyrene by a new sulfate-reducing Desulforamulus aquiferis strain DSA.</title>
        <authorList>
            <person name="Zhang Z."/>
            <person name="Sun J."/>
            <person name="Gong X."/>
            <person name="Wang C."/>
            <person name="Wang H."/>
        </authorList>
    </citation>
    <scope>NUCLEOTIDE SEQUENCE</scope>
    <source>
        <strain evidence="2">DSA</strain>
    </source>
</reference>
<keyword evidence="1" id="KW-0812">Transmembrane</keyword>
<dbReference type="RefSeq" id="WP_304540926.1">
    <property type="nucleotide sequence ID" value="NZ_JARPTC010000003.1"/>
</dbReference>
<evidence type="ECO:0000313" key="3">
    <source>
        <dbReference type="Proteomes" id="UP001172911"/>
    </source>
</evidence>
<dbReference type="AlphaFoldDB" id="A0AAW7Z8H7"/>
<sequence length="534" mass="56064">MSSNDEVAKLFVTLGLNATGYTEGMEKANKSPGTLADTWTKASAVITTSTVALELAARKQAVLTEQTQKLAASISITEGEMRKLAIETANVTFPLEEALATMEKGREQGIKSAEGLKSFATNWDLVADATGIGAAVLAESGIALRAVGIAAGDESQAMAAFGYITRETTVNVQEFLEFVGRTGEKLREMKLDVNDAAAIIGILEKEFGMTGRVARTEFQQAVNDSNGSLSAMLDLLGISEEKFNSYRQAVQSSNGVIEENARIHADSYTTLQKVKHELSEVTYGVGSYIGAIADLAPYPAAIVNSITLWGKLKDAIGFATIAQRANIIVTGIQIGFLGALSFAAHAATMATTALGFVMGVVTTPIFLVGLAIAAVIAAGYLLIKNWDDVKAAGSAALDWLGKKWTAFKDTAAFAINAVIDYINELIEKINKVGIVKIGIISHVGGGKTPGLAKGGTITAPGTVLVGEEGPELLSLPRGAQVTPLNKPAEASGIDYGRMASAIAQALSGAIFVTDLDSGKVELIVQDAFRREVRI</sequence>
<keyword evidence="1" id="KW-1133">Transmembrane helix</keyword>
<organism evidence="2 3">
    <name type="scientific">Desulforamulus aquiferis</name>
    <dbReference type="NCBI Taxonomy" id="1397668"/>
    <lineage>
        <taxon>Bacteria</taxon>
        <taxon>Bacillati</taxon>
        <taxon>Bacillota</taxon>
        <taxon>Clostridia</taxon>
        <taxon>Eubacteriales</taxon>
        <taxon>Peptococcaceae</taxon>
        <taxon>Desulforamulus</taxon>
    </lineage>
</organism>
<feature type="transmembrane region" description="Helical" evidence="1">
    <location>
        <begin position="334"/>
        <end position="358"/>
    </location>
</feature>
<keyword evidence="1" id="KW-0472">Membrane</keyword>
<keyword evidence="3" id="KW-1185">Reference proteome</keyword>
<evidence type="ECO:0000313" key="2">
    <source>
        <dbReference type="EMBL" id="MDO7786098.1"/>
    </source>
</evidence>